<feature type="transmembrane region" description="Helical" evidence="6">
    <location>
        <begin position="151"/>
        <end position="175"/>
    </location>
</feature>
<feature type="transmembrane region" description="Helical" evidence="6">
    <location>
        <begin position="181"/>
        <end position="201"/>
    </location>
</feature>
<keyword evidence="4 6" id="KW-0472">Membrane</keyword>
<evidence type="ECO:0000256" key="3">
    <source>
        <dbReference type="ARBA" id="ARBA00022989"/>
    </source>
</evidence>
<sequence length="437" mass="48266">MTVNLNLDNAAVTTQEKRKIKNLRWWILSIFLLGVTVNYITRNSLGILAPELKDSLGMTTEQYSWVVGAFQLAYTLFQPLCGWLIDVIGLKLGFLICASIWALMCMLHAGAGSWFQLAVLRFFMGAAEAAATPANAKTLGDWFPKKERPIAAGWAGVGFSIGAMLAPPIIVIAHINFGWQGAFLFSGLLAMAWVVLWWLFYHSPEKHPNLSRSELEYIKQDNEPEPVKLPFFTALKTVCKNKRFYGIAIPAFMAEPAWAVLSFWVPLYLANERGMDLKQIAMFAWLPFLAADLGSVASGYLTRLYGRFFNGSRVNSIIASSVTGAFLMISLALVALTRDPYITILLISIGGFGHQVISCMLSALVVESFDKGQMATVNGMRGSFAWIASFLFSLLIGLTADTIGYNPLFIAMGFFDLIGAVFLIAFIAERRSKARNV</sequence>
<feature type="transmembrane region" description="Helical" evidence="6">
    <location>
        <begin position="25"/>
        <end position="42"/>
    </location>
</feature>
<evidence type="ECO:0000313" key="9">
    <source>
        <dbReference type="Proteomes" id="UP001499994"/>
    </source>
</evidence>
<dbReference type="InterPro" id="IPR036259">
    <property type="entry name" value="MFS_trans_sf"/>
</dbReference>
<comment type="caution">
    <text evidence="8">The sequence shown here is derived from an EMBL/GenBank/DDBJ whole genome shotgun (WGS) entry which is preliminary data.</text>
</comment>
<feature type="transmembrane region" description="Helical" evidence="6">
    <location>
        <begin position="92"/>
        <end position="111"/>
    </location>
</feature>
<keyword evidence="3 6" id="KW-1133">Transmembrane helix</keyword>
<comment type="subcellular location">
    <subcellularLocation>
        <location evidence="1">Membrane</location>
        <topology evidence="1">Multi-pass membrane protein</topology>
    </subcellularLocation>
</comment>
<dbReference type="Proteomes" id="UP001499994">
    <property type="component" value="Unassembled WGS sequence"/>
</dbReference>
<feature type="transmembrane region" description="Helical" evidence="6">
    <location>
        <begin position="409"/>
        <end position="428"/>
    </location>
</feature>
<dbReference type="PANTHER" id="PTHR11662:SF285">
    <property type="entry name" value="HEXURONATE TRANSPORTER"/>
    <property type="match status" value="1"/>
</dbReference>
<dbReference type="InterPro" id="IPR020846">
    <property type="entry name" value="MFS_dom"/>
</dbReference>
<evidence type="ECO:0000256" key="5">
    <source>
        <dbReference type="ARBA" id="ARBA00038514"/>
    </source>
</evidence>
<evidence type="ECO:0000259" key="7">
    <source>
        <dbReference type="PROSITE" id="PS50850"/>
    </source>
</evidence>
<name>A0ABP7KIB7_9GAMM</name>
<dbReference type="CDD" id="cd17319">
    <property type="entry name" value="MFS_ExuT_GudP_like"/>
    <property type="match status" value="1"/>
</dbReference>
<dbReference type="PROSITE" id="PS50850">
    <property type="entry name" value="MFS"/>
    <property type="match status" value="1"/>
</dbReference>
<dbReference type="Pfam" id="PF07690">
    <property type="entry name" value="MFS_1"/>
    <property type="match status" value="1"/>
</dbReference>
<keyword evidence="2 6" id="KW-0812">Transmembrane</keyword>
<feature type="domain" description="Major facilitator superfamily (MFS) profile" evidence="7">
    <location>
        <begin position="27"/>
        <end position="431"/>
    </location>
</feature>
<evidence type="ECO:0000256" key="4">
    <source>
        <dbReference type="ARBA" id="ARBA00023136"/>
    </source>
</evidence>
<evidence type="ECO:0000256" key="6">
    <source>
        <dbReference type="SAM" id="Phobius"/>
    </source>
</evidence>
<organism evidence="8 9">
    <name type="scientific">Gibbsiella dentisursi</name>
    <dbReference type="NCBI Taxonomy" id="796890"/>
    <lineage>
        <taxon>Bacteria</taxon>
        <taxon>Pseudomonadati</taxon>
        <taxon>Pseudomonadota</taxon>
        <taxon>Gammaproteobacteria</taxon>
        <taxon>Enterobacterales</taxon>
        <taxon>Yersiniaceae</taxon>
        <taxon>Gibbsiella</taxon>
    </lineage>
</organism>
<evidence type="ECO:0000256" key="1">
    <source>
        <dbReference type="ARBA" id="ARBA00004141"/>
    </source>
</evidence>
<evidence type="ECO:0000256" key="2">
    <source>
        <dbReference type="ARBA" id="ARBA00022692"/>
    </source>
</evidence>
<dbReference type="SUPFAM" id="SSF103473">
    <property type="entry name" value="MFS general substrate transporter"/>
    <property type="match status" value="1"/>
</dbReference>
<dbReference type="PIRSF" id="PIRSF002808">
    <property type="entry name" value="Hexose_phosphate_transp"/>
    <property type="match status" value="1"/>
</dbReference>
<protein>
    <submittedName>
        <fullName evidence="8">MFS transporter</fullName>
    </submittedName>
</protein>
<gene>
    <name evidence="8" type="ORF">GCM10022405_00500</name>
</gene>
<dbReference type="InterPro" id="IPR050382">
    <property type="entry name" value="MFS_Na/Anion_cotransporter"/>
</dbReference>
<feature type="transmembrane region" description="Helical" evidence="6">
    <location>
        <begin position="280"/>
        <end position="302"/>
    </location>
</feature>
<reference evidence="9" key="1">
    <citation type="journal article" date="2019" name="Int. J. Syst. Evol. Microbiol.">
        <title>The Global Catalogue of Microorganisms (GCM) 10K type strain sequencing project: providing services to taxonomists for standard genome sequencing and annotation.</title>
        <authorList>
            <consortium name="The Broad Institute Genomics Platform"/>
            <consortium name="The Broad Institute Genome Sequencing Center for Infectious Disease"/>
            <person name="Wu L."/>
            <person name="Ma J."/>
        </authorList>
    </citation>
    <scope>NUCLEOTIDE SEQUENCE [LARGE SCALE GENOMIC DNA]</scope>
    <source>
        <strain evidence="9">JCM 17201</strain>
    </source>
</reference>
<evidence type="ECO:0000313" key="8">
    <source>
        <dbReference type="EMBL" id="GAA3878733.1"/>
    </source>
</evidence>
<feature type="transmembrane region" description="Helical" evidence="6">
    <location>
        <begin position="384"/>
        <end position="403"/>
    </location>
</feature>
<accession>A0ABP7KIB7</accession>
<dbReference type="EMBL" id="BAABDG010000001">
    <property type="protein sequence ID" value="GAA3878733.1"/>
    <property type="molecule type" value="Genomic_DNA"/>
</dbReference>
<keyword evidence="9" id="KW-1185">Reference proteome</keyword>
<comment type="similarity">
    <text evidence="5">Belongs to the major facilitator superfamily. Phthalate permease family.</text>
</comment>
<dbReference type="PANTHER" id="PTHR11662">
    <property type="entry name" value="SOLUTE CARRIER FAMILY 17"/>
    <property type="match status" value="1"/>
</dbReference>
<dbReference type="InterPro" id="IPR000849">
    <property type="entry name" value="Sugar_P_transporter"/>
</dbReference>
<feature type="transmembrane region" description="Helical" evidence="6">
    <location>
        <begin position="62"/>
        <end position="85"/>
    </location>
</feature>
<feature type="transmembrane region" description="Helical" evidence="6">
    <location>
        <begin position="314"/>
        <end position="335"/>
    </location>
</feature>
<dbReference type="Gene3D" id="1.20.1250.20">
    <property type="entry name" value="MFS general substrate transporter like domains"/>
    <property type="match status" value="2"/>
</dbReference>
<dbReference type="InterPro" id="IPR011701">
    <property type="entry name" value="MFS"/>
</dbReference>
<proteinExistence type="inferred from homology"/>
<feature type="transmembrane region" description="Helical" evidence="6">
    <location>
        <begin position="341"/>
        <end position="364"/>
    </location>
</feature>